<sequence length="109" mass="12831">MAFKGVDKFAGTNFHTWQMKTKGFLMRKGVWSFPNKAPPTERELEELTQAAKTQHKLSEERAYGIIITVLDETYINYVDEAKMHMKQKMHMKLGKHWRIFLVPMQSITK</sequence>
<comment type="caution">
    <text evidence="1">The sequence shown here is derived from an EMBL/GenBank/DDBJ whole genome shotgun (WGS) entry which is preliminary data.</text>
</comment>
<protein>
    <submittedName>
        <fullName evidence="1">Uncharacterized protein</fullName>
    </submittedName>
</protein>
<dbReference type="AlphaFoldDB" id="A0A8T2TC67"/>
<keyword evidence="2" id="KW-1185">Reference proteome</keyword>
<dbReference type="OrthoDB" id="153096at2759"/>
<reference evidence="1" key="1">
    <citation type="submission" date="2021-08" db="EMBL/GenBank/DDBJ databases">
        <title>WGS assembly of Ceratopteris richardii.</title>
        <authorList>
            <person name="Marchant D.B."/>
            <person name="Chen G."/>
            <person name="Jenkins J."/>
            <person name="Shu S."/>
            <person name="Leebens-Mack J."/>
            <person name="Grimwood J."/>
            <person name="Schmutz J."/>
            <person name="Soltis P."/>
            <person name="Soltis D."/>
            <person name="Chen Z.-H."/>
        </authorList>
    </citation>
    <scope>NUCLEOTIDE SEQUENCE</scope>
    <source>
        <strain evidence="1">Whitten #5841</strain>
        <tissue evidence="1">Leaf</tissue>
    </source>
</reference>
<proteinExistence type="predicted"/>
<name>A0A8T2TC67_CERRI</name>
<dbReference type="Proteomes" id="UP000825935">
    <property type="component" value="Chromosome 13"/>
</dbReference>
<organism evidence="1 2">
    <name type="scientific">Ceratopteris richardii</name>
    <name type="common">Triangle waterfern</name>
    <dbReference type="NCBI Taxonomy" id="49495"/>
    <lineage>
        <taxon>Eukaryota</taxon>
        <taxon>Viridiplantae</taxon>
        <taxon>Streptophyta</taxon>
        <taxon>Embryophyta</taxon>
        <taxon>Tracheophyta</taxon>
        <taxon>Polypodiopsida</taxon>
        <taxon>Polypodiidae</taxon>
        <taxon>Polypodiales</taxon>
        <taxon>Pteridineae</taxon>
        <taxon>Pteridaceae</taxon>
        <taxon>Parkerioideae</taxon>
        <taxon>Ceratopteris</taxon>
    </lineage>
</organism>
<accession>A0A8T2TC67</accession>
<dbReference type="EMBL" id="CM035418">
    <property type="protein sequence ID" value="KAH7420807.1"/>
    <property type="molecule type" value="Genomic_DNA"/>
</dbReference>
<evidence type="ECO:0000313" key="1">
    <source>
        <dbReference type="EMBL" id="KAH7420807.1"/>
    </source>
</evidence>
<evidence type="ECO:0000313" key="2">
    <source>
        <dbReference type="Proteomes" id="UP000825935"/>
    </source>
</evidence>
<gene>
    <name evidence="1" type="ORF">KP509_13G023900</name>
</gene>